<dbReference type="GO" id="GO:0071731">
    <property type="term" value="P:response to nitric oxide"/>
    <property type="evidence" value="ECO:0007669"/>
    <property type="project" value="TreeGrafter"/>
</dbReference>
<dbReference type="PANTHER" id="PTHR31650">
    <property type="entry name" value="O-ACYLTRANSFERASE (WSD1-LIKE) FAMILY PROTEIN"/>
    <property type="match status" value="1"/>
</dbReference>
<dbReference type="GO" id="GO:0005886">
    <property type="term" value="C:plasma membrane"/>
    <property type="evidence" value="ECO:0007669"/>
    <property type="project" value="TreeGrafter"/>
</dbReference>
<evidence type="ECO:0000313" key="13">
    <source>
        <dbReference type="EMBL" id="SJM36100.1"/>
    </source>
</evidence>
<evidence type="ECO:0000256" key="9">
    <source>
        <dbReference type="ARBA" id="ARBA00023315"/>
    </source>
</evidence>
<comment type="similarity">
    <text evidence="3">Belongs to the long-chain O-acyltransferase family.</text>
</comment>
<feature type="domain" description="O-acyltransferase WSD1-like N-terminal" evidence="11">
    <location>
        <begin position="4"/>
        <end position="266"/>
    </location>
</feature>
<feature type="domain" description="O-acyltransferase WSD1 C-terminal" evidence="12">
    <location>
        <begin position="305"/>
        <end position="449"/>
    </location>
</feature>
<dbReference type="GO" id="GO:0004144">
    <property type="term" value="F:diacylglycerol O-acyltransferase activity"/>
    <property type="evidence" value="ECO:0007669"/>
    <property type="project" value="UniProtKB-EC"/>
</dbReference>
<dbReference type="NCBIfam" id="TIGR02946">
    <property type="entry name" value="acyl_WS_DGAT"/>
    <property type="match status" value="1"/>
</dbReference>
<organism evidence="13 14">
    <name type="scientific">Psychrobacter pasteurii</name>
    <dbReference type="NCBI Taxonomy" id="1945520"/>
    <lineage>
        <taxon>Bacteria</taxon>
        <taxon>Pseudomonadati</taxon>
        <taxon>Pseudomonadota</taxon>
        <taxon>Gammaproteobacteria</taxon>
        <taxon>Moraxellales</taxon>
        <taxon>Moraxellaceae</taxon>
        <taxon>Psychrobacter</taxon>
    </lineage>
</organism>
<dbReference type="RefSeq" id="WP_077447508.1">
    <property type="nucleotide sequence ID" value="NZ_FUGD01000024.1"/>
</dbReference>
<sequence>MRLLSILDFMFLLVEKRKQPMHVGGLFLFEIPAEADEDFVLSLVQQMQSSKTPPTFPFNQVLHNLTYWAKDEEFDVEHHFHHIALPKPARVRELLSYISKEHGRLLDRARPLWECHIIEGIEPESPGRPKRFGLYFKIHHSLVDGIAAMRLVQKSLSQSPNETLTLPLWALMMRHRYEIETVLPSKDHSALSIFKDQLKTAKPVLQEIAQTLNQSKDSSFVRTTQAPASILNQSISSSRRFIADSYELERFKNVAQNLGVSINDVVLTVCSGALRNYLISINELPEDPLIAWVPYSMRKDESASGNQFAFILCNLGTHLENPLNRLKLVHDSMNDGKSRFGRMTQPEVINYSLLAYSWELVNVLTSAYPKKQAFNLIISNVPGSKKKLYWNGAELRALYPASILFNGQAMNITLASYLDKIEFGIVACSKTLPKTQNLLKLLESELANLEQICNERRLGIRE</sequence>
<name>A0A1R4EC84_9GAMM</name>
<evidence type="ECO:0000256" key="7">
    <source>
        <dbReference type="ARBA" id="ARBA00022798"/>
    </source>
</evidence>
<keyword evidence="9 13" id="KW-0012">Acyltransferase</keyword>
<comment type="pathway">
    <text evidence="2">Lipid metabolism.</text>
</comment>
<comment type="pathway">
    <text evidence="1">Glycerolipid metabolism; triacylglycerol biosynthesis.</text>
</comment>
<evidence type="ECO:0000256" key="2">
    <source>
        <dbReference type="ARBA" id="ARBA00005189"/>
    </source>
</evidence>
<protein>
    <recommendedName>
        <fullName evidence="4">diacylglycerol O-acyltransferase</fullName>
        <ecNumber evidence="4">2.3.1.20</ecNumber>
    </recommendedName>
</protein>
<dbReference type="Pfam" id="PF03007">
    <property type="entry name" value="WS_DGAT_cat"/>
    <property type="match status" value="1"/>
</dbReference>
<dbReference type="Proteomes" id="UP000188169">
    <property type="component" value="Unassembled WGS sequence"/>
</dbReference>
<dbReference type="PANTHER" id="PTHR31650:SF1">
    <property type="entry name" value="WAX ESTER SYNTHASE_DIACYLGLYCEROL ACYLTRANSFERASE 4-RELATED"/>
    <property type="match status" value="1"/>
</dbReference>
<dbReference type="STRING" id="1945520.A1019T_00060"/>
<dbReference type="InterPro" id="IPR009721">
    <property type="entry name" value="O-acyltransferase_WSD1_C"/>
</dbReference>
<evidence type="ECO:0000256" key="1">
    <source>
        <dbReference type="ARBA" id="ARBA00004771"/>
    </source>
</evidence>
<evidence type="ECO:0000256" key="5">
    <source>
        <dbReference type="ARBA" id="ARBA00022516"/>
    </source>
</evidence>
<evidence type="ECO:0000259" key="11">
    <source>
        <dbReference type="Pfam" id="PF03007"/>
    </source>
</evidence>
<reference evidence="14" key="1">
    <citation type="submission" date="2017-02" db="EMBL/GenBank/DDBJ databases">
        <authorList>
            <person name="Mornico D."/>
        </authorList>
    </citation>
    <scope>NUCLEOTIDE SEQUENCE [LARGE SCALE GENOMIC DNA]</scope>
</reference>
<proteinExistence type="inferred from homology"/>
<keyword evidence="7" id="KW-0319">Glycerol metabolism</keyword>
<dbReference type="UniPathway" id="UPA00282"/>
<dbReference type="EMBL" id="FUGD01000024">
    <property type="protein sequence ID" value="SJM36100.1"/>
    <property type="molecule type" value="Genomic_DNA"/>
</dbReference>
<dbReference type="OrthoDB" id="9810950at2"/>
<evidence type="ECO:0000256" key="10">
    <source>
        <dbReference type="ARBA" id="ARBA00048109"/>
    </source>
</evidence>
<gene>
    <name evidence="13" type="primary">wax-dgaT_1</name>
    <name evidence="13" type="ORF">A1019T_00060</name>
</gene>
<dbReference type="InterPro" id="IPR014292">
    <property type="entry name" value="Acyl_transf_WS/DGAT"/>
</dbReference>
<dbReference type="EC" id="2.3.1.20" evidence="4"/>
<evidence type="ECO:0000256" key="6">
    <source>
        <dbReference type="ARBA" id="ARBA00022679"/>
    </source>
</evidence>
<dbReference type="GO" id="GO:0006071">
    <property type="term" value="P:glycerol metabolic process"/>
    <property type="evidence" value="ECO:0007669"/>
    <property type="project" value="UniProtKB-KW"/>
</dbReference>
<keyword evidence="14" id="KW-1185">Reference proteome</keyword>
<evidence type="ECO:0000313" key="14">
    <source>
        <dbReference type="Proteomes" id="UP000188169"/>
    </source>
</evidence>
<evidence type="ECO:0000256" key="3">
    <source>
        <dbReference type="ARBA" id="ARBA00009587"/>
    </source>
</evidence>
<dbReference type="GO" id="GO:0001666">
    <property type="term" value="P:response to hypoxia"/>
    <property type="evidence" value="ECO:0007669"/>
    <property type="project" value="TreeGrafter"/>
</dbReference>
<dbReference type="AlphaFoldDB" id="A0A1R4EC84"/>
<dbReference type="InterPro" id="IPR045034">
    <property type="entry name" value="O-acyltransferase_WSD1-like"/>
</dbReference>
<evidence type="ECO:0000259" key="12">
    <source>
        <dbReference type="Pfam" id="PF06974"/>
    </source>
</evidence>
<dbReference type="GO" id="GO:0051701">
    <property type="term" value="P:biological process involved in interaction with host"/>
    <property type="evidence" value="ECO:0007669"/>
    <property type="project" value="TreeGrafter"/>
</dbReference>
<comment type="catalytic activity">
    <reaction evidence="10">
        <text>an acyl-CoA + a 1,2-diacyl-sn-glycerol = a triacyl-sn-glycerol + CoA</text>
        <dbReference type="Rhea" id="RHEA:10868"/>
        <dbReference type="ChEBI" id="CHEBI:17815"/>
        <dbReference type="ChEBI" id="CHEBI:57287"/>
        <dbReference type="ChEBI" id="CHEBI:58342"/>
        <dbReference type="ChEBI" id="CHEBI:64615"/>
        <dbReference type="EC" id="2.3.1.20"/>
    </reaction>
</comment>
<evidence type="ECO:0000256" key="8">
    <source>
        <dbReference type="ARBA" id="ARBA00023098"/>
    </source>
</evidence>
<keyword evidence="5" id="KW-0444">Lipid biosynthesis</keyword>
<keyword evidence="8" id="KW-0443">Lipid metabolism</keyword>
<keyword evidence="6 13" id="KW-0808">Transferase</keyword>
<dbReference type="InterPro" id="IPR004255">
    <property type="entry name" value="O-acyltransferase_WSD1_N"/>
</dbReference>
<dbReference type="Pfam" id="PF06974">
    <property type="entry name" value="WS_DGAT_C"/>
    <property type="match status" value="1"/>
</dbReference>
<evidence type="ECO:0000256" key="4">
    <source>
        <dbReference type="ARBA" id="ARBA00013244"/>
    </source>
</evidence>
<dbReference type="GO" id="GO:0019432">
    <property type="term" value="P:triglyceride biosynthetic process"/>
    <property type="evidence" value="ECO:0007669"/>
    <property type="project" value="UniProtKB-UniPathway"/>
</dbReference>
<accession>A0A1R4EC84</accession>